<feature type="compositionally biased region" description="Acidic residues" evidence="1">
    <location>
        <begin position="867"/>
        <end position="876"/>
    </location>
</feature>
<feature type="compositionally biased region" description="Low complexity" evidence="1">
    <location>
        <begin position="1236"/>
        <end position="1245"/>
    </location>
</feature>
<sequence>MDSIHTMLSLSHRETQMSLSIKKTRVRFIELLKVRCVTGESRASVSSWVTSLVFLAGVISGLVIVVTFIIVCKLCQYRPKSPNRGSERGDSRRSETHSERTLRSLRRFETITSDTLTDPSSCTVDEPPLTPKKPDEFSRCADLEGPSETTPLRSDFDRDGAMEQDSEDWKDTAVESMENGTPARTKMAGSVPYQHSTGSWGSGCRRVSFQLDNIPRSSSSGDFKGRKYIEGDFHHFKYSRIGLSPLLPRQYSVGGPGSPIPGRMFLDQSHNRFSSLDECSSAARNRTSSDISPGRSPGHSPAHTKAFQCADAQAFQLQFQQTKQLRQQKLLSQVEAALASANNTNVTPTPSSAPASSPRKSPCSHNYQQQDELQNVQHTVPVSQNLEPQHRPHGMFGSYRSNSDREPPSPRLSPRIPAKEHFRHLSLDNLESSPSSHRPIGRGHVRNSPSPSSILIQNIRDTGGCSNSNVGSVTNLSPSPPLKPLLQYDYNPARKTTHLRRSPLAALTMPDSEGDVVTNSIIPPARDSPPSPFRPIQENNTGSSPSPPYRPVRTQVAVEVHQLHHSNNKMFHNNNNINVNDGSSQEGGIYSGNSSEEQYNLLAERLDRARSYVLESSSSCSSFQTATLPFPSSTQSLAQAKPVSPIPHHHNNHQQNSNKQNGSPIVCVDGVEISVESIQQPIYIKSNGDRRVNSNRNQHSSKDYDIFKITEFSQEPVVAADIDLSPECELHGKRGVRSRSLIRYNDTGSLEKLNDEVDQEMEFLCSAPQPSSTGAGNHNIKIAESARSRPLSSPTSQFCHHQQNHQCHLHYQNNQMPKPEAAGREGIIAACGRTTRRNRALWRLRATLEEEEECSDTLRMEDMTTSPDDESADCEEGEAHVTTETPNTTSFESNNAQSDPCQSDHHDSGIQFETCCKVAVIPAEHDPHGNDHNIIGPGGIQEAYRDTDNNSTAYVQVEVNRGGSSPGGHHYLGSSLRPNYENRRLIYRRGVGARGLAYCGACRASNSKEENSFDSVETDFDGDREGEVSDTSRPEVTSTSFESSTTTDNTDSTTESQASKLRQMKADSGYKSLETQRQASRDKTDTVTTVGTDGKFVKRGSRANSEDIGDGRDSRGTAVLHPLVLHKGSLHGHRDSDSATSLQSSSRPNKQVNSENGISGKSSKDENVSSISMTSTKPFAAASAQPSLHWRLERRTEKTASKKRREFSRERQSVQVVYESIHEPDAEGDIATGTVSSSPSTSSPHSHSHIHSLHRSNDDSFEEESSIPSKRSMFARFFKSQGPRFISGHSSRSHYLSRDYSIDEKTNSIFNEFVRQDVDYQISSLCSKSRGNGNGGRVGGGGNRFANRRSPRRNAQHKFQRKHTDPGYFHRSEGDSGDFPSHSYRDRFSHGRRSDSSASSARRISPQDSIEERDDDEVDDIDEAVAMAERAGRVNCSSVVTVGLDMPSTKTGSLSPRFLESQLETVSLHDAQTLQPLEEDPHRMDSVI</sequence>
<reference evidence="3" key="1">
    <citation type="journal article" date="2023" name="G3 (Bethesda)">
        <title>A reference genome for the long-term kleptoplast-retaining sea slug Elysia crispata morphotype clarki.</title>
        <authorList>
            <person name="Eastman K.E."/>
            <person name="Pendleton A.L."/>
            <person name="Shaikh M.A."/>
            <person name="Suttiyut T."/>
            <person name="Ogas R."/>
            <person name="Tomko P."/>
            <person name="Gavelis G."/>
            <person name="Widhalm J.R."/>
            <person name="Wisecaver J.H."/>
        </authorList>
    </citation>
    <scope>NUCLEOTIDE SEQUENCE</scope>
    <source>
        <strain evidence="3">ECLA1</strain>
    </source>
</reference>
<feature type="compositionally biased region" description="Polar residues" evidence="1">
    <location>
        <begin position="276"/>
        <end position="291"/>
    </location>
</feature>
<feature type="compositionally biased region" description="Basic residues" evidence="1">
    <location>
        <begin position="1346"/>
        <end position="1361"/>
    </location>
</feature>
<protein>
    <submittedName>
        <fullName evidence="3">Uncharacterized protein</fullName>
    </submittedName>
</protein>
<gene>
    <name evidence="3" type="ORF">RRG08_003695</name>
</gene>
<dbReference type="EMBL" id="JAWDGP010001105">
    <property type="protein sequence ID" value="KAK3794545.1"/>
    <property type="molecule type" value="Genomic_DNA"/>
</dbReference>
<dbReference type="GO" id="GO:0030141">
    <property type="term" value="C:secretory granule"/>
    <property type="evidence" value="ECO:0007669"/>
    <property type="project" value="TreeGrafter"/>
</dbReference>
<feature type="region of interest" description="Disordered" evidence="1">
    <location>
        <begin position="515"/>
        <end position="549"/>
    </location>
</feature>
<dbReference type="GO" id="GO:0044325">
    <property type="term" value="F:transmembrane transporter binding"/>
    <property type="evidence" value="ECO:0007669"/>
    <property type="project" value="InterPro"/>
</dbReference>
<evidence type="ECO:0000256" key="1">
    <source>
        <dbReference type="SAM" id="MobiDB-lite"/>
    </source>
</evidence>
<dbReference type="GO" id="GO:0005886">
    <property type="term" value="C:plasma membrane"/>
    <property type="evidence" value="ECO:0007669"/>
    <property type="project" value="TreeGrafter"/>
</dbReference>
<dbReference type="PANTHER" id="PTHR28597:SF1">
    <property type="entry name" value="VOLTAGE-DEPENDENT CALCIUM CHANNEL BETA SUBUNIT-ASSOCIATED REGULATORY PROTEIN"/>
    <property type="match status" value="1"/>
</dbReference>
<keyword evidence="4" id="KW-1185">Reference proteome</keyword>
<evidence type="ECO:0000313" key="3">
    <source>
        <dbReference type="EMBL" id="KAK3794545.1"/>
    </source>
</evidence>
<organism evidence="3 4">
    <name type="scientific">Elysia crispata</name>
    <name type="common">lettuce slug</name>
    <dbReference type="NCBI Taxonomy" id="231223"/>
    <lineage>
        <taxon>Eukaryota</taxon>
        <taxon>Metazoa</taxon>
        <taxon>Spiralia</taxon>
        <taxon>Lophotrochozoa</taxon>
        <taxon>Mollusca</taxon>
        <taxon>Gastropoda</taxon>
        <taxon>Heterobranchia</taxon>
        <taxon>Euthyneura</taxon>
        <taxon>Panpulmonata</taxon>
        <taxon>Sacoglossa</taxon>
        <taxon>Placobranchoidea</taxon>
        <taxon>Plakobranchidae</taxon>
        <taxon>Elysia</taxon>
    </lineage>
</organism>
<evidence type="ECO:0000256" key="2">
    <source>
        <dbReference type="SAM" id="Phobius"/>
    </source>
</evidence>
<dbReference type="InterPro" id="IPR037658">
    <property type="entry name" value="CBARP"/>
</dbReference>
<evidence type="ECO:0000313" key="4">
    <source>
        <dbReference type="Proteomes" id="UP001283361"/>
    </source>
</evidence>
<dbReference type="PANTHER" id="PTHR28597">
    <property type="entry name" value="VOLTAGE-DEPENDENT CALCIUM CHANNEL BETA SUBUNIT-ASSOCIATED REGULATORY PROTEIN"/>
    <property type="match status" value="1"/>
</dbReference>
<feature type="region of interest" description="Disordered" evidence="1">
    <location>
        <begin position="851"/>
        <end position="905"/>
    </location>
</feature>
<feature type="region of interest" description="Disordered" evidence="1">
    <location>
        <begin position="1128"/>
        <end position="1267"/>
    </location>
</feature>
<feature type="compositionally biased region" description="Basic and acidic residues" evidence="1">
    <location>
        <begin position="1190"/>
        <end position="1200"/>
    </location>
</feature>
<feature type="region of interest" description="Disordered" evidence="1">
    <location>
        <begin position="342"/>
        <end position="368"/>
    </location>
</feature>
<feature type="region of interest" description="Disordered" evidence="1">
    <location>
        <begin position="79"/>
        <end position="103"/>
    </location>
</feature>
<feature type="region of interest" description="Disordered" evidence="1">
    <location>
        <begin position="1326"/>
        <end position="1418"/>
    </location>
</feature>
<name>A0AAE1AVJ3_9GAST</name>
<feature type="compositionally biased region" description="Basic and acidic residues" evidence="1">
    <location>
        <begin position="154"/>
        <end position="170"/>
    </location>
</feature>
<proteinExistence type="predicted"/>
<feature type="compositionally biased region" description="Basic and acidic residues" evidence="1">
    <location>
        <begin position="1362"/>
        <end position="1374"/>
    </location>
</feature>
<dbReference type="GO" id="GO:0045955">
    <property type="term" value="P:negative regulation of calcium ion-dependent exocytosis"/>
    <property type="evidence" value="ECO:0007669"/>
    <property type="project" value="TreeGrafter"/>
</dbReference>
<feature type="transmembrane region" description="Helical" evidence="2">
    <location>
        <begin position="52"/>
        <end position="71"/>
    </location>
</feature>
<feature type="compositionally biased region" description="Acidic residues" evidence="1">
    <location>
        <begin position="1409"/>
        <end position="1418"/>
    </location>
</feature>
<keyword evidence="2" id="KW-0472">Membrane</keyword>
<feature type="compositionally biased region" description="Basic and acidic residues" evidence="1">
    <location>
        <begin position="417"/>
        <end position="426"/>
    </location>
</feature>
<dbReference type="Proteomes" id="UP001283361">
    <property type="component" value="Unassembled WGS sequence"/>
</dbReference>
<feature type="compositionally biased region" description="Basic and acidic residues" evidence="1">
    <location>
        <begin position="1021"/>
        <end position="1033"/>
    </location>
</feature>
<feature type="region of interest" description="Disordered" evidence="1">
    <location>
        <begin position="1010"/>
        <end position="1115"/>
    </location>
</feature>
<comment type="caution">
    <text evidence="3">The sequence shown here is derived from an EMBL/GenBank/DDBJ whole genome shotgun (WGS) entry which is preliminary data.</text>
</comment>
<feature type="compositionally biased region" description="Polar residues" evidence="1">
    <location>
        <begin position="1168"/>
        <end position="1177"/>
    </location>
</feature>
<keyword evidence="2" id="KW-0812">Transmembrane</keyword>
<feature type="compositionally biased region" description="Gly residues" evidence="1">
    <location>
        <begin position="1332"/>
        <end position="1343"/>
    </location>
</feature>
<feature type="region of interest" description="Disordered" evidence="1">
    <location>
        <begin position="634"/>
        <end position="664"/>
    </location>
</feature>
<feature type="compositionally biased region" description="Basic and acidic residues" evidence="1">
    <location>
        <begin position="132"/>
        <end position="142"/>
    </location>
</feature>
<feature type="region of interest" description="Disordered" evidence="1">
    <location>
        <begin position="385"/>
        <end position="454"/>
    </location>
</feature>
<feature type="region of interest" description="Disordered" evidence="1">
    <location>
        <begin position="276"/>
        <end position="304"/>
    </location>
</feature>
<feature type="compositionally biased region" description="Basic and acidic residues" evidence="1">
    <location>
        <begin position="1383"/>
        <end position="1395"/>
    </location>
</feature>
<feature type="compositionally biased region" description="Polar residues" evidence="1">
    <location>
        <begin position="882"/>
        <end position="901"/>
    </location>
</feature>
<feature type="region of interest" description="Disordered" evidence="1">
    <location>
        <begin position="116"/>
        <end position="170"/>
    </location>
</feature>
<accession>A0AAE1AVJ3</accession>
<feature type="compositionally biased region" description="Basic and acidic residues" evidence="1">
    <location>
        <begin position="85"/>
        <end position="103"/>
    </location>
</feature>
<feature type="compositionally biased region" description="Low complexity" evidence="1">
    <location>
        <begin position="342"/>
        <end position="358"/>
    </location>
</feature>
<keyword evidence="2" id="KW-1133">Transmembrane helix</keyword>
<feature type="compositionally biased region" description="Polar residues" evidence="1">
    <location>
        <begin position="1147"/>
        <end position="1161"/>
    </location>
</feature>
<feature type="compositionally biased region" description="Low complexity" evidence="1">
    <location>
        <begin position="1037"/>
        <end position="1056"/>
    </location>
</feature>